<dbReference type="EMBL" id="BQFW01000002">
    <property type="protein sequence ID" value="GJJ69224.1"/>
    <property type="molecule type" value="Genomic_DNA"/>
</dbReference>
<dbReference type="InterPro" id="IPR003591">
    <property type="entry name" value="Leu-rich_rpt_typical-subtyp"/>
</dbReference>
<dbReference type="SUPFAM" id="SSF55073">
    <property type="entry name" value="Nucleotide cyclase"/>
    <property type="match status" value="1"/>
</dbReference>
<dbReference type="InterPro" id="IPR032675">
    <property type="entry name" value="LRR_dom_sf"/>
</dbReference>
<evidence type="ECO:0000256" key="8">
    <source>
        <dbReference type="ARBA" id="ARBA00022998"/>
    </source>
</evidence>
<feature type="compositionally biased region" description="Low complexity" evidence="12">
    <location>
        <begin position="56"/>
        <end position="70"/>
    </location>
</feature>
<dbReference type="PROSITE" id="PS50200">
    <property type="entry name" value="RA"/>
    <property type="match status" value="1"/>
</dbReference>
<dbReference type="OrthoDB" id="2021138at2759"/>
<dbReference type="Gene3D" id="3.60.40.10">
    <property type="entry name" value="PPM-type phosphatase domain"/>
    <property type="match status" value="1"/>
</dbReference>
<dbReference type="SMART" id="SM00044">
    <property type="entry name" value="CYCc"/>
    <property type="match status" value="1"/>
</dbReference>
<evidence type="ECO:0000256" key="12">
    <source>
        <dbReference type="SAM" id="MobiDB-lite"/>
    </source>
</evidence>
<evidence type="ECO:0000256" key="3">
    <source>
        <dbReference type="ARBA" id="ARBA00021420"/>
    </source>
</evidence>
<feature type="region of interest" description="Disordered" evidence="12">
    <location>
        <begin position="1"/>
        <end position="331"/>
    </location>
</feature>
<dbReference type="SMART" id="SM00369">
    <property type="entry name" value="LRR_TYP"/>
    <property type="match status" value="11"/>
</dbReference>
<dbReference type="InterPro" id="IPR000159">
    <property type="entry name" value="RA_dom"/>
</dbReference>
<dbReference type="GO" id="GO:0046872">
    <property type="term" value="F:metal ion binding"/>
    <property type="evidence" value="ECO:0007669"/>
    <property type="project" value="UniProtKB-KW"/>
</dbReference>
<dbReference type="PROSITE" id="PS51450">
    <property type="entry name" value="LRR"/>
    <property type="match status" value="6"/>
</dbReference>
<dbReference type="Pfam" id="PF13855">
    <property type="entry name" value="LRR_8"/>
    <property type="match status" value="3"/>
</dbReference>
<dbReference type="CDD" id="cd17214">
    <property type="entry name" value="RA_CYR1_like"/>
    <property type="match status" value="1"/>
</dbReference>
<evidence type="ECO:0000313" key="16">
    <source>
        <dbReference type="EMBL" id="GJJ69224.1"/>
    </source>
</evidence>
<organism evidence="16 17">
    <name type="scientific">Entomortierella parvispora</name>
    <dbReference type="NCBI Taxonomy" id="205924"/>
    <lineage>
        <taxon>Eukaryota</taxon>
        <taxon>Fungi</taxon>
        <taxon>Fungi incertae sedis</taxon>
        <taxon>Mucoromycota</taxon>
        <taxon>Mortierellomycotina</taxon>
        <taxon>Mortierellomycetes</taxon>
        <taxon>Mortierellales</taxon>
        <taxon>Mortierellaceae</taxon>
        <taxon>Entomortierella</taxon>
    </lineage>
</organism>
<dbReference type="SMART" id="SM00364">
    <property type="entry name" value="LRR_BAC"/>
    <property type="match status" value="12"/>
</dbReference>
<reference evidence="16" key="2">
    <citation type="journal article" date="2022" name="Microbiol. Resour. Announc.">
        <title>Whole-Genome Sequence of Entomortierella parvispora E1425, a Mucoromycotan Fungus Associated with Burkholderiaceae-Related Endosymbiotic Bacteria.</title>
        <authorList>
            <person name="Herlambang A."/>
            <person name="Guo Y."/>
            <person name="Takashima Y."/>
            <person name="Narisawa K."/>
            <person name="Ohta H."/>
            <person name="Nishizawa T."/>
        </authorList>
    </citation>
    <scope>NUCLEOTIDE SEQUENCE</scope>
    <source>
        <strain evidence="16">E1425</strain>
    </source>
</reference>
<dbReference type="SMART" id="SM00332">
    <property type="entry name" value="PP2Cc"/>
    <property type="match status" value="1"/>
</dbReference>
<comment type="similarity">
    <text evidence="1">Belongs to the adenylyl cyclase class-3 family.</text>
</comment>
<dbReference type="Proteomes" id="UP000827284">
    <property type="component" value="Unassembled WGS sequence"/>
</dbReference>
<keyword evidence="9" id="KW-0456">Lyase</keyword>
<evidence type="ECO:0000259" key="13">
    <source>
        <dbReference type="PROSITE" id="PS50125"/>
    </source>
</evidence>
<feature type="compositionally biased region" description="Low complexity" evidence="12">
    <location>
        <begin position="1"/>
        <end position="19"/>
    </location>
</feature>
<comment type="caution">
    <text evidence="16">The sequence shown here is derived from an EMBL/GenBank/DDBJ whole genome shotgun (WGS) entry which is preliminary data.</text>
</comment>
<dbReference type="GO" id="GO:0006171">
    <property type="term" value="P:cAMP biosynthetic process"/>
    <property type="evidence" value="ECO:0007669"/>
    <property type="project" value="UniProtKB-KW"/>
</dbReference>
<dbReference type="InterPro" id="IPR029787">
    <property type="entry name" value="Nucleotide_cyclase"/>
</dbReference>
<feature type="compositionally biased region" description="Low complexity" evidence="12">
    <location>
        <begin position="176"/>
        <end position="194"/>
    </location>
</feature>
<dbReference type="GO" id="GO:0004016">
    <property type="term" value="F:adenylate cyclase activity"/>
    <property type="evidence" value="ECO:0007669"/>
    <property type="project" value="UniProtKB-EC"/>
</dbReference>
<dbReference type="InterPro" id="IPR050333">
    <property type="entry name" value="SLRP"/>
</dbReference>
<dbReference type="Pfam" id="PF00481">
    <property type="entry name" value="PP2C"/>
    <property type="match status" value="1"/>
</dbReference>
<protein>
    <recommendedName>
        <fullName evidence="3">Adenylate cyclase</fullName>
        <ecNumber evidence="2">4.6.1.1</ecNumber>
    </recommendedName>
    <alternativeName>
        <fullName evidence="10">ATP pyrophosphate-lyase</fullName>
    </alternativeName>
    <alternativeName>
        <fullName evidence="11">Adenylyl cyclase</fullName>
    </alternativeName>
</protein>
<dbReference type="InterPro" id="IPR001054">
    <property type="entry name" value="A/G_cyclase"/>
</dbReference>
<feature type="compositionally biased region" description="Low complexity" evidence="12">
    <location>
        <begin position="145"/>
        <end position="162"/>
    </location>
</feature>
<evidence type="ECO:0000256" key="7">
    <source>
        <dbReference type="ARBA" id="ARBA00022842"/>
    </source>
</evidence>
<dbReference type="Pfam" id="PF00560">
    <property type="entry name" value="LRR_1"/>
    <property type="match status" value="1"/>
</dbReference>
<dbReference type="Pfam" id="PF23010">
    <property type="entry name" value="RA_3"/>
    <property type="match status" value="1"/>
</dbReference>
<dbReference type="PANTHER" id="PTHR45712:SF22">
    <property type="entry name" value="INSULIN-LIKE GROWTH FACTOR-BINDING PROTEIN COMPLEX ACID LABILE SUBUNIT"/>
    <property type="match status" value="1"/>
</dbReference>
<evidence type="ECO:0000256" key="4">
    <source>
        <dbReference type="ARBA" id="ARBA00022614"/>
    </source>
</evidence>
<dbReference type="Pfam" id="PF00211">
    <property type="entry name" value="Guanylate_cyc"/>
    <property type="match status" value="1"/>
</dbReference>
<dbReference type="Gene3D" id="3.80.10.10">
    <property type="entry name" value="Ribonuclease Inhibitor"/>
    <property type="match status" value="4"/>
</dbReference>
<keyword evidence="8" id="KW-0115">cAMP biosynthesis</keyword>
<keyword evidence="4" id="KW-0433">Leucine-rich repeat</keyword>
<dbReference type="InterPro" id="IPR001611">
    <property type="entry name" value="Leu-rich_rpt"/>
</dbReference>
<name>A0A9P3H344_9FUNG</name>
<reference evidence="16" key="1">
    <citation type="submission" date="2021-11" db="EMBL/GenBank/DDBJ databases">
        <authorList>
            <person name="Herlambang A."/>
            <person name="Guo Y."/>
            <person name="Takashima Y."/>
            <person name="Nishizawa T."/>
        </authorList>
    </citation>
    <scope>NUCLEOTIDE SEQUENCE</scope>
    <source>
        <strain evidence="16">E1425</strain>
    </source>
</reference>
<accession>A0A9P3H344</accession>
<evidence type="ECO:0000259" key="15">
    <source>
        <dbReference type="PROSITE" id="PS51746"/>
    </source>
</evidence>
<dbReference type="SMART" id="SM00314">
    <property type="entry name" value="RA"/>
    <property type="match status" value="1"/>
</dbReference>
<dbReference type="InterPro" id="IPR036457">
    <property type="entry name" value="PPM-type-like_dom_sf"/>
</dbReference>
<dbReference type="InterPro" id="IPR001932">
    <property type="entry name" value="PPM-type_phosphatase-like_dom"/>
</dbReference>
<dbReference type="PROSITE" id="PS51746">
    <property type="entry name" value="PPM_2"/>
    <property type="match status" value="1"/>
</dbReference>
<feature type="compositionally biased region" description="Polar residues" evidence="12">
    <location>
        <begin position="20"/>
        <end position="39"/>
    </location>
</feature>
<sequence>MSPSQPASLGSGSSASYSSRMPQTNDHPPYADSSTPGSSNDDRRPSAGSYFGRTISESSLSASSPSVVRSPGHLQEDLERQQRPFYTNGNGYGNSNNNNNNNGNNGSNASSIRSHPFDAPAASLSSSHSGNSRRKHPKESNESGLLSFFRSSSRPPSPDLLDTFYSNSHTRKTSFSGHGPPHSSSNNHGSRNGPAITAAGSLGTHVGGNSSPALSYNSTSQQQQPHNGSYVSSLDQGRRRSVETYSRTPSPDRQAELQQLPRQQPQQGTRRPLPTTPPPQQNRPHQRTDSIKSAMEAQHRRTKSTDFGDMYGKHRGGDPEPPSHVTSPAKQPKMSILNLFKKKTHHGSSHPSQQQQQLLQQQQQQLLLQQQQHFLQQQYQTNADRSRKCSADDQYPVSPPQPTSYQHQFSMTLFPDHDTLSPYHGGYDRRQGSDGGETQRTLQYIAGGKKNSRKDSPADALIPPFVVDLGDMTGIKDDPKQSHWLPLSPAGGGSETWLAPESWGVQPPAAVAPGLPRSLAMTPEDVTSEEMDQSDYENWDYGKKKVSTIRIFRADTTYTTVNCVPNITASDLNAILSKKTFKPDPSKYHLYMLRNNIVRQLGPRERPLKILTKYLLQFGYTDQDKLEELSGKDNSFLCRFTFAENGAPLTTEADFPEYTNYAEVNLQKRCLPTVPIFLYSRAKDIVRLNISHNQRMDLPLDFVQNCSALRELRMAYNDLDRVPSNVRSIVHLQVLDLRGNRIKDLEKACLEDARELGTLFLQSNLLESIPESFQSFEHLRILNLSSNNLAKVPMTLFRILPLEELDLSFNEITEVPDEIGQLVRLQKLSLFGNRIGPYLPTSMEKLVRLRVLDIRQNGILNLDSVNDLPSLEELLVDYNTNVILNNSFKSLVRLSFLKCSMADINLRSTGDSLSYLDVSSNKLSNLPSTLFDHLRNLDTLKLDNNSISSIPATIGQLKRLRYLSIANNLLSTLPEEIGLMDALIELDIHSNSLNELPVAIWKCSLVSLNVSSNLLDAFPDPPKIWPSGPSDSPLSTSSSAATLCEFDNSQGLPAAGITPSPSRSKPLPPPPAPLQSFPSSRMPFTPPLGLSLLNLFLGDNRLPDEVLYPLSSFKNLRVLNLSHNYITEIPRGKIPNPGHIVELYLSGNQLTSLPAEDIERLRNLRVLHVNGNKLTTLPAELGKINRLGVLDVGCNTLKYNISNWPYDWNWNWNLELKYLNMSGNKRLQIKRQTGDAVPASASRPGNLSEFGNLTRLRILGLMDVTITDNVPEDSVDRRVRTSMSTLHNMSYGMADTLGVGENLCIWDLVHPKFQTKEDESLFGLFDGRSDRYRASSNMTSHLKDRFGSCLKIELEKLEGADTVVSALRRTFLGLDRELWSLAQEDDGRGGASALVVYVKGTTLYSANVGDAIAVLVKKSDSYSVISQKHIPWNPTEASRIKRSGGFVSEKGLLNGEQDISRSFGQYNLVPVVNSNPYIDTTTLSEDDDFLIMASSAFWDVMSYNTAVDIAKSAKRDYNQDLMFASHKLRDIAISYGAKGHMVVMLIGVGDLFTKKEESSENSEYHQQNFKRPKAPEGPVDALRYLKPEIEPPQGDVAMVFTDIKNSTKLWENHQTGMALAIKEHFNIMRRQLRLIGGYEVKNEGDALMASFSSVPAAMLWCFKVQELLVIADWPQDILDSMECRAIYAESDPSQPMYRGLSVRMGIHWGRPVSERDAVTRRMDYYGPMVNRAARICDSADGGEIFMSSDAYSEMHHLLSDPDIERTDSPHAEHVRELKKQGFGVIELGEKKLKGLETPDNLHLIYPSLLAGRLTMNPLKVIPGTPVLESLVENTVALDPASVRALQLICLRLERLASGTTAQLGRAPDQNLMLLSLPIKDNADQEDLARIADNMISRIENCFSQLYMAKSGHFVEVFESLGRAIDTDPSYILRALQMYVSIMGGLDSPNLL</sequence>
<keyword evidence="7" id="KW-0460">Magnesium</keyword>
<evidence type="ECO:0000256" key="9">
    <source>
        <dbReference type="ARBA" id="ARBA00023239"/>
    </source>
</evidence>
<keyword evidence="17" id="KW-1185">Reference proteome</keyword>
<evidence type="ECO:0000259" key="14">
    <source>
        <dbReference type="PROSITE" id="PS50200"/>
    </source>
</evidence>
<evidence type="ECO:0000256" key="11">
    <source>
        <dbReference type="ARBA" id="ARBA00032637"/>
    </source>
</evidence>
<feature type="compositionally biased region" description="Basic and acidic residues" evidence="12">
    <location>
        <begin position="297"/>
        <end position="318"/>
    </location>
</feature>
<dbReference type="PROSITE" id="PS50125">
    <property type="entry name" value="GUANYLATE_CYCLASE_2"/>
    <property type="match status" value="1"/>
</dbReference>
<dbReference type="PANTHER" id="PTHR45712">
    <property type="entry name" value="AGAP008170-PA"/>
    <property type="match status" value="1"/>
</dbReference>
<dbReference type="Gene3D" id="3.30.70.1230">
    <property type="entry name" value="Nucleotide cyclase"/>
    <property type="match status" value="1"/>
</dbReference>
<dbReference type="InterPro" id="IPR055071">
    <property type="entry name" value="RA_PHLPP-like"/>
</dbReference>
<feature type="domain" description="Guanylate cyclase" evidence="13">
    <location>
        <begin position="1597"/>
        <end position="1736"/>
    </location>
</feature>
<gene>
    <name evidence="16" type="ORF">EMPS_01570</name>
</gene>
<dbReference type="CDD" id="cd07302">
    <property type="entry name" value="CHD"/>
    <property type="match status" value="1"/>
</dbReference>
<dbReference type="CDD" id="cd00143">
    <property type="entry name" value="PP2Cc"/>
    <property type="match status" value="1"/>
</dbReference>
<proteinExistence type="inferred from homology"/>
<dbReference type="SUPFAM" id="SSF52058">
    <property type="entry name" value="L domain-like"/>
    <property type="match status" value="2"/>
</dbReference>
<feature type="region of interest" description="Disordered" evidence="12">
    <location>
        <begin position="1054"/>
        <end position="1079"/>
    </location>
</feature>
<keyword evidence="6" id="KW-0677">Repeat</keyword>
<dbReference type="EC" id="4.6.1.1" evidence="2"/>
<keyword evidence="5" id="KW-0479">Metal-binding</keyword>
<evidence type="ECO:0000256" key="2">
    <source>
        <dbReference type="ARBA" id="ARBA00012201"/>
    </source>
</evidence>
<feature type="compositionally biased region" description="Low complexity" evidence="12">
    <location>
        <begin position="256"/>
        <end position="273"/>
    </location>
</feature>
<evidence type="ECO:0000256" key="1">
    <source>
        <dbReference type="ARBA" id="ARBA00005381"/>
    </source>
</evidence>
<feature type="compositionally biased region" description="Polar residues" evidence="12">
    <location>
        <begin position="207"/>
        <end position="235"/>
    </location>
</feature>
<feature type="domain" description="Ras-associating" evidence="14">
    <location>
        <begin position="545"/>
        <end position="647"/>
    </location>
</feature>
<feature type="region of interest" description="Disordered" evidence="12">
    <location>
        <begin position="378"/>
        <end position="405"/>
    </location>
</feature>
<dbReference type="SUPFAM" id="SSF81606">
    <property type="entry name" value="PP2C-like"/>
    <property type="match status" value="1"/>
</dbReference>
<dbReference type="GO" id="GO:0035556">
    <property type="term" value="P:intracellular signal transduction"/>
    <property type="evidence" value="ECO:0007669"/>
    <property type="project" value="InterPro"/>
</dbReference>
<feature type="domain" description="PPM-type phosphatase" evidence="15">
    <location>
        <begin position="1290"/>
        <end position="1548"/>
    </location>
</feature>
<evidence type="ECO:0000313" key="17">
    <source>
        <dbReference type="Proteomes" id="UP000827284"/>
    </source>
</evidence>
<feature type="compositionally biased region" description="Low complexity" evidence="12">
    <location>
        <begin position="93"/>
        <end position="108"/>
    </location>
</feature>
<evidence type="ECO:0000256" key="10">
    <source>
        <dbReference type="ARBA" id="ARBA00032597"/>
    </source>
</evidence>
<evidence type="ECO:0000256" key="5">
    <source>
        <dbReference type="ARBA" id="ARBA00022723"/>
    </source>
</evidence>
<evidence type="ECO:0000256" key="6">
    <source>
        <dbReference type="ARBA" id="ARBA00022737"/>
    </source>
</evidence>